<gene>
    <name evidence="12" type="ORF">LSINAPIS_LOCUS11395</name>
</gene>
<reference evidence="12 13" key="1">
    <citation type="submission" date="2017-07" db="EMBL/GenBank/DDBJ databases">
        <authorList>
            <person name="Talla V."/>
            <person name="Backstrom N."/>
        </authorList>
    </citation>
    <scope>NUCLEOTIDE SEQUENCE [LARGE SCALE GENOMIC DNA]</scope>
</reference>
<keyword evidence="8" id="KW-0969">Cilium</keyword>
<evidence type="ECO:0000313" key="12">
    <source>
        <dbReference type="EMBL" id="VVD00834.1"/>
    </source>
</evidence>
<evidence type="ECO:0000256" key="2">
    <source>
        <dbReference type="ARBA" id="ARBA00011059"/>
    </source>
</evidence>
<dbReference type="EMBL" id="FZQP02005000">
    <property type="protein sequence ID" value="VVD00834.1"/>
    <property type="molecule type" value="Genomic_DNA"/>
</dbReference>
<keyword evidence="10" id="KW-0206">Cytoskeleton</keyword>
<keyword evidence="9" id="KW-0505">Motor protein</keyword>
<dbReference type="InterPro" id="IPR001680">
    <property type="entry name" value="WD40_rpt"/>
</dbReference>
<dbReference type="GO" id="GO:0005874">
    <property type="term" value="C:microtubule"/>
    <property type="evidence" value="ECO:0007669"/>
    <property type="project" value="UniProtKB-KW"/>
</dbReference>
<evidence type="ECO:0000256" key="10">
    <source>
        <dbReference type="ARBA" id="ARBA00023212"/>
    </source>
</evidence>
<organism evidence="12 13">
    <name type="scientific">Leptidea sinapis</name>
    <dbReference type="NCBI Taxonomy" id="189913"/>
    <lineage>
        <taxon>Eukaryota</taxon>
        <taxon>Metazoa</taxon>
        <taxon>Ecdysozoa</taxon>
        <taxon>Arthropoda</taxon>
        <taxon>Hexapoda</taxon>
        <taxon>Insecta</taxon>
        <taxon>Pterygota</taxon>
        <taxon>Neoptera</taxon>
        <taxon>Endopterygota</taxon>
        <taxon>Lepidoptera</taxon>
        <taxon>Glossata</taxon>
        <taxon>Ditrysia</taxon>
        <taxon>Papilionoidea</taxon>
        <taxon>Pieridae</taxon>
        <taxon>Dismorphiinae</taxon>
        <taxon>Leptidea</taxon>
    </lineage>
</organism>
<dbReference type="GO" id="GO:0036158">
    <property type="term" value="P:outer dynein arm assembly"/>
    <property type="evidence" value="ECO:0007669"/>
    <property type="project" value="TreeGrafter"/>
</dbReference>
<keyword evidence="4" id="KW-0853">WD repeat</keyword>
<evidence type="ECO:0000256" key="9">
    <source>
        <dbReference type="ARBA" id="ARBA00023175"/>
    </source>
</evidence>
<evidence type="ECO:0000256" key="6">
    <source>
        <dbReference type="ARBA" id="ARBA00022737"/>
    </source>
</evidence>
<dbReference type="SUPFAM" id="SSF50978">
    <property type="entry name" value="WD40 repeat-like"/>
    <property type="match status" value="1"/>
</dbReference>
<dbReference type="InterPro" id="IPR015943">
    <property type="entry name" value="WD40/YVTN_repeat-like_dom_sf"/>
</dbReference>
<keyword evidence="3" id="KW-0963">Cytoplasm</keyword>
<comment type="similarity">
    <text evidence="2">Belongs to the dynein intermediate chain family.</text>
</comment>
<evidence type="ECO:0000256" key="7">
    <source>
        <dbReference type="ARBA" id="ARBA00023017"/>
    </source>
</evidence>
<keyword evidence="7" id="KW-0243">Dynein</keyword>
<dbReference type="GO" id="GO:0045503">
    <property type="term" value="F:dynein light chain binding"/>
    <property type="evidence" value="ECO:0007669"/>
    <property type="project" value="TreeGrafter"/>
</dbReference>
<dbReference type="GO" id="GO:0045504">
    <property type="term" value="F:dynein heavy chain binding"/>
    <property type="evidence" value="ECO:0007669"/>
    <property type="project" value="TreeGrafter"/>
</dbReference>
<proteinExistence type="inferred from homology"/>
<evidence type="ECO:0000256" key="11">
    <source>
        <dbReference type="ARBA" id="ARBA00023273"/>
    </source>
</evidence>
<keyword evidence="11" id="KW-0966">Cell projection</keyword>
<dbReference type="SMART" id="SM00320">
    <property type="entry name" value="WD40"/>
    <property type="match status" value="6"/>
</dbReference>
<keyword evidence="13" id="KW-1185">Reference proteome</keyword>
<sequence>MQASKPKSYVRSTYVYTKLRKSFGRQPLFQDVPAHLLDSISPDRAEQNLYCLRNPVHEFVQATLPQALHETNTNVVELREQGVNHTEGGWPRDVHLLNEEHVARHRRRVRHEDGYVRAVLGLTPQVTRCIDQNNAIDMYQTYFDNIPPQAPVEKYNLQVANVFRDQFKRPVSCITWTNEKKSRLAVSYSEQVYFSVTHSTAPTACYLWDVNIQSAPLLEFKPESSCWRLACSPSDPDVLLAGLDKGITGLFDFRVSSQAVASTSIYNSHDAPVSGLLYLHTRTNREFFSSSPDGQCLWWDARNLSKPFDQLCMAVRLGPNEEPSLSKAEGISSLEYDRGLPTKFLSGTESGLVINANRMGRSHSEILASYWRAHDGPVRAVHRSPCTLRMFITCGDWSVRIWSEEVRTAPIIVTKPYRHEVTDVAWAPLRYSSYMAVCDGGVFYYWDLLRKQREPVASLQVTKQGLTKVTPHPDGELIATGDNDGSLFLLHVSDNMAVPGSHDKQLVNQIYNQQSKREHILDNRVKEIRLKLRENAALEGEGLAEECGDVEEILEKTEEDYFAIVQDELNKME</sequence>
<dbReference type="Pfam" id="PF00400">
    <property type="entry name" value="WD40"/>
    <property type="match status" value="2"/>
</dbReference>
<evidence type="ECO:0000256" key="5">
    <source>
        <dbReference type="ARBA" id="ARBA00022701"/>
    </source>
</evidence>
<evidence type="ECO:0000256" key="1">
    <source>
        <dbReference type="ARBA" id="ARBA00004430"/>
    </source>
</evidence>
<accession>A0A5E4QSZ3</accession>
<dbReference type="InterPro" id="IPR050687">
    <property type="entry name" value="Dynein_IC"/>
</dbReference>
<evidence type="ECO:0000313" key="13">
    <source>
        <dbReference type="Proteomes" id="UP000324832"/>
    </source>
</evidence>
<name>A0A5E4QSZ3_9NEOP</name>
<dbReference type="PANTHER" id="PTHR12442:SF7">
    <property type="entry name" value="DYNEIN AXONEMAL INTERMEDIATE CHAIN 2"/>
    <property type="match status" value="1"/>
</dbReference>
<comment type="subcellular location">
    <subcellularLocation>
        <location evidence="1">Cytoplasm</location>
        <location evidence="1">Cytoskeleton</location>
        <location evidence="1">Cilium axoneme</location>
    </subcellularLocation>
</comment>
<evidence type="ECO:0000256" key="8">
    <source>
        <dbReference type="ARBA" id="ARBA00023069"/>
    </source>
</evidence>
<dbReference type="InterPro" id="IPR036322">
    <property type="entry name" value="WD40_repeat_dom_sf"/>
</dbReference>
<dbReference type="GO" id="GO:0003341">
    <property type="term" value="P:cilium movement"/>
    <property type="evidence" value="ECO:0007669"/>
    <property type="project" value="TreeGrafter"/>
</dbReference>
<keyword evidence="6" id="KW-0677">Repeat</keyword>
<evidence type="ECO:0000256" key="3">
    <source>
        <dbReference type="ARBA" id="ARBA00022490"/>
    </source>
</evidence>
<dbReference type="Gene3D" id="2.130.10.10">
    <property type="entry name" value="YVTN repeat-like/Quinoprotein amine dehydrogenase"/>
    <property type="match status" value="2"/>
</dbReference>
<protein>
    <submittedName>
        <fullName evidence="12">Uncharacterized protein</fullName>
    </submittedName>
</protein>
<evidence type="ECO:0000256" key="4">
    <source>
        <dbReference type="ARBA" id="ARBA00022574"/>
    </source>
</evidence>
<dbReference type="PANTHER" id="PTHR12442">
    <property type="entry name" value="DYNEIN INTERMEDIATE CHAIN"/>
    <property type="match status" value="1"/>
</dbReference>
<keyword evidence="5" id="KW-0493">Microtubule</keyword>
<dbReference type="Proteomes" id="UP000324832">
    <property type="component" value="Unassembled WGS sequence"/>
</dbReference>
<dbReference type="AlphaFoldDB" id="A0A5E4QSZ3"/>
<dbReference type="GO" id="GO:0036157">
    <property type="term" value="C:outer dynein arm"/>
    <property type="evidence" value="ECO:0007669"/>
    <property type="project" value="TreeGrafter"/>
</dbReference>